<evidence type="ECO:0000256" key="2">
    <source>
        <dbReference type="ARBA" id="ARBA00022490"/>
    </source>
</evidence>
<keyword evidence="4" id="KW-0902">Two-component regulatory system</keyword>
<evidence type="ECO:0000256" key="1">
    <source>
        <dbReference type="ARBA" id="ARBA00004496"/>
    </source>
</evidence>
<keyword evidence="12" id="KW-1185">Reference proteome</keyword>
<evidence type="ECO:0000313" key="11">
    <source>
        <dbReference type="EMBL" id="GIP55615.1"/>
    </source>
</evidence>
<dbReference type="SMART" id="SM00448">
    <property type="entry name" value="REC"/>
    <property type="match status" value="1"/>
</dbReference>
<proteinExistence type="predicted"/>
<dbReference type="EMBL" id="BOSL01000021">
    <property type="protein sequence ID" value="GIP55615.1"/>
    <property type="molecule type" value="Genomic_DNA"/>
</dbReference>
<dbReference type="InterPro" id="IPR051552">
    <property type="entry name" value="HptR"/>
</dbReference>
<evidence type="ECO:0000256" key="7">
    <source>
        <dbReference type="ARBA" id="ARBA00023163"/>
    </source>
</evidence>
<dbReference type="Gene3D" id="3.40.50.2300">
    <property type="match status" value="1"/>
</dbReference>
<protein>
    <submittedName>
        <fullName evidence="11">DNA-binding response regulator</fullName>
    </submittedName>
</protein>
<accession>A0ABQ4MJM0</accession>
<keyword evidence="7" id="KW-0804">Transcription</keyword>
<dbReference type="SMART" id="SM00342">
    <property type="entry name" value="HTH_ARAC"/>
    <property type="match status" value="1"/>
</dbReference>
<dbReference type="PROSITE" id="PS50110">
    <property type="entry name" value="RESPONSE_REGULATORY"/>
    <property type="match status" value="1"/>
</dbReference>
<evidence type="ECO:0000313" key="12">
    <source>
        <dbReference type="Proteomes" id="UP000679992"/>
    </source>
</evidence>
<dbReference type="Proteomes" id="UP000679992">
    <property type="component" value="Unassembled WGS sequence"/>
</dbReference>
<reference evidence="11 12" key="1">
    <citation type="submission" date="2021-03" db="EMBL/GenBank/DDBJ databases">
        <title>Antimicrobial resistance genes in bacteria isolated from Japanese honey, and their potential for conferring macrolide and lincosamide resistance in the American foulbrood pathogen Paenibacillus larvae.</title>
        <authorList>
            <person name="Okamoto M."/>
            <person name="Kumagai M."/>
            <person name="Kanamori H."/>
            <person name="Takamatsu D."/>
        </authorList>
    </citation>
    <scope>NUCLEOTIDE SEQUENCE [LARGE SCALE GENOMIC DNA]</scope>
    <source>
        <strain evidence="11 12">J42TS3</strain>
    </source>
</reference>
<dbReference type="CDD" id="cd17536">
    <property type="entry name" value="REC_YesN-like"/>
    <property type="match status" value="1"/>
</dbReference>
<dbReference type="InterPro" id="IPR011006">
    <property type="entry name" value="CheY-like_superfamily"/>
</dbReference>
<keyword evidence="2" id="KW-0963">Cytoplasm</keyword>
<gene>
    <name evidence="11" type="ORF">J42TS3_46500</name>
</gene>
<keyword evidence="3 8" id="KW-0597">Phosphoprotein</keyword>
<dbReference type="GO" id="GO:0003677">
    <property type="term" value="F:DNA binding"/>
    <property type="evidence" value="ECO:0007669"/>
    <property type="project" value="UniProtKB-KW"/>
</dbReference>
<evidence type="ECO:0000256" key="4">
    <source>
        <dbReference type="ARBA" id="ARBA00023012"/>
    </source>
</evidence>
<evidence type="ECO:0000256" key="8">
    <source>
        <dbReference type="PROSITE-ProRule" id="PRU00169"/>
    </source>
</evidence>
<comment type="caution">
    <text evidence="11">The sequence shown here is derived from an EMBL/GenBank/DDBJ whole genome shotgun (WGS) entry which is preliminary data.</text>
</comment>
<dbReference type="PROSITE" id="PS01124">
    <property type="entry name" value="HTH_ARAC_FAMILY_2"/>
    <property type="match status" value="1"/>
</dbReference>
<dbReference type="Gene3D" id="1.10.10.60">
    <property type="entry name" value="Homeodomain-like"/>
    <property type="match status" value="2"/>
</dbReference>
<dbReference type="SUPFAM" id="SSF52172">
    <property type="entry name" value="CheY-like"/>
    <property type="match status" value="1"/>
</dbReference>
<dbReference type="PRINTS" id="PR00032">
    <property type="entry name" value="HTHARAC"/>
</dbReference>
<dbReference type="PANTHER" id="PTHR42713">
    <property type="entry name" value="HISTIDINE KINASE-RELATED"/>
    <property type="match status" value="1"/>
</dbReference>
<dbReference type="SUPFAM" id="SSF46689">
    <property type="entry name" value="Homeodomain-like"/>
    <property type="match status" value="2"/>
</dbReference>
<name>A0ABQ4MJM0_9BACL</name>
<sequence>MLSAIIVDDEVLSIKMMENILDWDSLGIRIVGTAQNGLEALNLCHQEDPNIIITDIKMPNLNGLEFIKKARVTNPGAEFILISAYADFDYVKRAIELGCSNYILKPVDEFELEQTLKKIIAKISDKMILEKNAVKNRVAHDKQVIYRYMSTGVNPLAAGKSTSSLNLNLSSYTLFSFNLTEQSMNDYIENGLQLDAQMAFIMERMSAVMEEFGHCVLFDYKDYAWTAILSGDCSKESLSACASKMIDLFAEEIHMKIHVCFSPRGSRLDELPHLYRRLAQLSRFSSYIGDEEVLGYGYNMIETTFQQVDLLAYTKRLAEALNLNDAEEAARIIEEVLLLSCKSDPASLHLFIDFNYNAFCAIREKLIKENRLTDEYHEIRLLSYRDISDISTADEMSRFMNRILQLLSSNRSQTAKPRYSALVEVGIRYLGENYDRNLSLEEICTELSVSKNYFSYLFKRETGWNLWAYLTEIRLNKSKELLRTTDCKSYEIAYMVGYDNPSYFSKLFKKNTGMTPNEYRAENQ</sequence>
<evidence type="ECO:0000259" key="10">
    <source>
        <dbReference type="PROSITE" id="PS50110"/>
    </source>
</evidence>
<organism evidence="11 12">
    <name type="scientific">Paenibacillus vini</name>
    <dbReference type="NCBI Taxonomy" id="1476024"/>
    <lineage>
        <taxon>Bacteria</taxon>
        <taxon>Bacillati</taxon>
        <taxon>Bacillota</taxon>
        <taxon>Bacilli</taxon>
        <taxon>Bacillales</taxon>
        <taxon>Paenibacillaceae</taxon>
        <taxon>Paenibacillus</taxon>
    </lineage>
</organism>
<feature type="domain" description="HTH araC/xylS-type" evidence="9">
    <location>
        <begin position="424"/>
        <end position="522"/>
    </location>
</feature>
<dbReference type="InterPro" id="IPR020449">
    <property type="entry name" value="Tscrpt_reg_AraC-type_HTH"/>
</dbReference>
<comment type="subcellular location">
    <subcellularLocation>
        <location evidence="1">Cytoplasm</location>
    </subcellularLocation>
</comment>
<dbReference type="PANTHER" id="PTHR42713:SF3">
    <property type="entry name" value="TRANSCRIPTIONAL REGULATORY PROTEIN HPTR"/>
    <property type="match status" value="1"/>
</dbReference>
<evidence type="ECO:0000256" key="3">
    <source>
        <dbReference type="ARBA" id="ARBA00022553"/>
    </source>
</evidence>
<dbReference type="InterPro" id="IPR001789">
    <property type="entry name" value="Sig_transdc_resp-reg_receiver"/>
</dbReference>
<dbReference type="InterPro" id="IPR009057">
    <property type="entry name" value="Homeodomain-like_sf"/>
</dbReference>
<dbReference type="Pfam" id="PF12833">
    <property type="entry name" value="HTH_18"/>
    <property type="match status" value="1"/>
</dbReference>
<keyword evidence="6 11" id="KW-0238">DNA-binding</keyword>
<feature type="domain" description="Response regulatory" evidence="10">
    <location>
        <begin position="3"/>
        <end position="120"/>
    </location>
</feature>
<dbReference type="Pfam" id="PF00072">
    <property type="entry name" value="Response_reg"/>
    <property type="match status" value="1"/>
</dbReference>
<evidence type="ECO:0000259" key="9">
    <source>
        <dbReference type="PROSITE" id="PS01124"/>
    </source>
</evidence>
<evidence type="ECO:0000256" key="5">
    <source>
        <dbReference type="ARBA" id="ARBA00023015"/>
    </source>
</evidence>
<dbReference type="InterPro" id="IPR018060">
    <property type="entry name" value="HTH_AraC"/>
</dbReference>
<dbReference type="RefSeq" id="WP_213656499.1">
    <property type="nucleotide sequence ID" value="NZ_BOSL01000021.1"/>
</dbReference>
<keyword evidence="5" id="KW-0805">Transcription regulation</keyword>
<feature type="modified residue" description="4-aspartylphosphate" evidence="8">
    <location>
        <position position="55"/>
    </location>
</feature>
<evidence type="ECO:0000256" key="6">
    <source>
        <dbReference type="ARBA" id="ARBA00023125"/>
    </source>
</evidence>